<accession>A0A364Y8W4</accession>
<reference evidence="6 7" key="1">
    <citation type="submission" date="2018-06" db="EMBL/GenBank/DDBJ databases">
        <title>Chryseolinea flavus sp. nov., a member of the phylum Bacteroidetes isolated from soil.</title>
        <authorList>
            <person name="Li Y."/>
            <person name="Wang J."/>
        </authorList>
    </citation>
    <scope>NUCLEOTIDE SEQUENCE [LARGE SCALE GENOMIC DNA]</scope>
    <source>
        <strain evidence="6 7">SDU1-6</strain>
    </source>
</reference>
<dbReference type="RefSeq" id="WP_112745139.1">
    <property type="nucleotide sequence ID" value="NZ_QMFY01000001.1"/>
</dbReference>
<evidence type="ECO:0000256" key="1">
    <source>
        <dbReference type="ARBA" id="ARBA00001947"/>
    </source>
</evidence>
<dbReference type="GO" id="GO:0004181">
    <property type="term" value="F:metallocarboxypeptidase activity"/>
    <property type="evidence" value="ECO:0007669"/>
    <property type="project" value="InterPro"/>
</dbReference>
<proteinExistence type="inferred from homology"/>
<feature type="domain" description="Peptidase M14" evidence="5">
    <location>
        <begin position="56"/>
        <end position="333"/>
    </location>
</feature>
<keyword evidence="6" id="KW-0121">Carboxypeptidase</keyword>
<dbReference type="EMBL" id="QMFY01000001">
    <property type="protein sequence ID" value="RAW02925.1"/>
    <property type="molecule type" value="Genomic_DNA"/>
</dbReference>
<dbReference type="Proteomes" id="UP000251889">
    <property type="component" value="Unassembled WGS sequence"/>
</dbReference>
<feature type="chain" id="PRO_5016679177" evidence="4">
    <location>
        <begin position="22"/>
        <end position="592"/>
    </location>
</feature>
<dbReference type="SMART" id="SM00631">
    <property type="entry name" value="Zn_pept"/>
    <property type="match status" value="1"/>
</dbReference>
<evidence type="ECO:0000256" key="2">
    <source>
        <dbReference type="ARBA" id="ARBA00005988"/>
    </source>
</evidence>
<evidence type="ECO:0000313" key="6">
    <source>
        <dbReference type="EMBL" id="RAW02925.1"/>
    </source>
</evidence>
<name>A0A364Y8W4_9BACT</name>
<evidence type="ECO:0000313" key="7">
    <source>
        <dbReference type="Proteomes" id="UP000251889"/>
    </source>
</evidence>
<organism evidence="6 7">
    <name type="scientific">Pseudochryseolinea flava</name>
    <dbReference type="NCBI Taxonomy" id="2059302"/>
    <lineage>
        <taxon>Bacteria</taxon>
        <taxon>Pseudomonadati</taxon>
        <taxon>Bacteroidota</taxon>
        <taxon>Cytophagia</taxon>
        <taxon>Cytophagales</taxon>
        <taxon>Fulvivirgaceae</taxon>
        <taxon>Pseudochryseolinea</taxon>
    </lineage>
</organism>
<comment type="cofactor">
    <cofactor evidence="1">
        <name>Zn(2+)</name>
        <dbReference type="ChEBI" id="CHEBI:29105"/>
    </cofactor>
</comment>
<dbReference type="GO" id="GO:0005615">
    <property type="term" value="C:extracellular space"/>
    <property type="evidence" value="ECO:0007669"/>
    <property type="project" value="TreeGrafter"/>
</dbReference>
<gene>
    <name evidence="6" type="ORF">DQQ10_02120</name>
</gene>
<protein>
    <submittedName>
        <fullName evidence="6">Carboxypeptidase</fullName>
    </submittedName>
</protein>
<feature type="signal peptide" evidence="4">
    <location>
        <begin position="1"/>
        <end position="21"/>
    </location>
</feature>
<evidence type="ECO:0000259" key="5">
    <source>
        <dbReference type="PROSITE" id="PS52035"/>
    </source>
</evidence>
<keyword evidence="7" id="KW-1185">Reference proteome</keyword>
<dbReference type="OrthoDB" id="9767214at2"/>
<comment type="caution">
    <text evidence="6">The sequence shown here is derived from an EMBL/GenBank/DDBJ whole genome shotgun (WGS) entry which is preliminary data.</text>
</comment>
<dbReference type="PANTHER" id="PTHR11705">
    <property type="entry name" value="PROTEASE FAMILY M14 CARBOXYPEPTIDASE A,B"/>
    <property type="match status" value="1"/>
</dbReference>
<dbReference type="CDD" id="cd06241">
    <property type="entry name" value="M14-like"/>
    <property type="match status" value="1"/>
</dbReference>
<comment type="similarity">
    <text evidence="2 3">Belongs to the peptidase M14 family.</text>
</comment>
<dbReference type="Gene3D" id="3.40.630.10">
    <property type="entry name" value="Zn peptidases"/>
    <property type="match status" value="1"/>
</dbReference>
<keyword evidence="4" id="KW-0732">Signal</keyword>
<dbReference type="AlphaFoldDB" id="A0A364Y8W4"/>
<dbReference type="Pfam" id="PF00246">
    <property type="entry name" value="Peptidase_M14"/>
    <property type="match status" value="1"/>
</dbReference>
<sequence length="592" mass="67268">MIRTLLFLSCLICAMITVAHAQQEEILPPTQPWKGKSLSLVAKANDAWITPTETSNFQNTPSHEETIAWLEKLCAASEVLDLTTVGHSANGRKIVLVIASTDPTSVKTSSKPNVFVQAGIHAGEIDGKDAGMMLLRDIAFGKKRDLLKNVNFLFIPILNVDGHERKSPFNRVNQRGPSNMGWRTNARNLNLNRDYMKLDTEEIRTVTTVMNDYNTAFYVDLHVTDGADYQYDITYGYTGYSKSINAFLNTAIKPVLDKNLKDYGHIPGPLMFATNDRDFSQGNLDMPFGPRFSNNYGDLRRIPSILVENHSLKPFKQRVLGTYIFLEALLQAIGKEYASMKMAIEKDRNVRNESVVLTWTATDKPDTMMLAAIESRIEKSQVTNGDFVRWTGKTLTQKIPYIRYSKPGQSVARPKAYWIPATHQEVISRLIMHGVQVEKITTPTTVKVDLYRIDGHKFSNVPFEGHFSVTATGTKRESHTEVFYHGSVRVSTDQPLGDLAIHLLEPISPDSFFSWGFFPEIFTQTEYIEEYAIEPLARMMLAKDENLRKEFALKKQQDPKFLDDQRAVYTWFYERSPFVDGRYLLYPVGIEL</sequence>
<dbReference type="PANTHER" id="PTHR11705:SF145">
    <property type="entry name" value="PEPTIDASE M14 CARBOXYPEPTIDASE A DOMAIN-CONTAINING PROTEIN"/>
    <property type="match status" value="1"/>
</dbReference>
<feature type="active site" description="Proton donor/acceptor" evidence="3">
    <location>
        <position position="308"/>
    </location>
</feature>
<evidence type="ECO:0000256" key="3">
    <source>
        <dbReference type="PROSITE-ProRule" id="PRU01379"/>
    </source>
</evidence>
<dbReference type="InterPro" id="IPR000834">
    <property type="entry name" value="Peptidase_M14"/>
</dbReference>
<evidence type="ECO:0000256" key="4">
    <source>
        <dbReference type="SAM" id="SignalP"/>
    </source>
</evidence>
<keyword evidence="6" id="KW-0645">Protease</keyword>
<dbReference type="PROSITE" id="PS52035">
    <property type="entry name" value="PEPTIDASE_M14"/>
    <property type="match status" value="1"/>
</dbReference>
<dbReference type="SUPFAM" id="SSF53187">
    <property type="entry name" value="Zn-dependent exopeptidases"/>
    <property type="match status" value="1"/>
</dbReference>
<keyword evidence="6" id="KW-0378">Hydrolase</keyword>
<dbReference type="GO" id="GO:0006508">
    <property type="term" value="P:proteolysis"/>
    <property type="evidence" value="ECO:0007669"/>
    <property type="project" value="InterPro"/>
</dbReference>
<dbReference type="GO" id="GO:0008270">
    <property type="term" value="F:zinc ion binding"/>
    <property type="evidence" value="ECO:0007669"/>
    <property type="project" value="InterPro"/>
</dbReference>